<evidence type="ECO:0000313" key="9">
    <source>
        <dbReference type="Proteomes" id="UP000176404"/>
    </source>
</evidence>
<feature type="active site" description="Nucleophile" evidence="5">
    <location>
        <position position="46"/>
    </location>
</feature>
<dbReference type="InterPro" id="IPR002501">
    <property type="entry name" value="PsdUridine_synth_N"/>
</dbReference>
<sequence>MFLLIDKPKGITSHDVVDRVRKIVRDNLPLHKGFGEAKVGHAGTLDPNATGLLIVGVGRDATKKLGVISKGTMKTYQAEIFLGAETDTDDAEGVVISKAKGFLPPSEKEVRNTLRLFSGRQEQIPPEYSAIKIKGRKAYELARKGVRLSLRPRKITIYSIELVSYNYPILKINCKVSSGTYIRALGRDIGRKLGCGAYLKNLRRTKIGECKVGDSVKLDSLNKSNWKDFLVFSKYR</sequence>
<dbReference type="Gene3D" id="3.30.2350.10">
    <property type="entry name" value="Pseudouridine synthase"/>
    <property type="match status" value="1"/>
</dbReference>
<dbReference type="GO" id="GO:0160148">
    <property type="term" value="F:tRNA pseudouridine(55) synthase activity"/>
    <property type="evidence" value="ECO:0007669"/>
    <property type="project" value="UniProtKB-EC"/>
</dbReference>
<dbReference type="GO" id="GO:1990481">
    <property type="term" value="P:mRNA pseudouridine synthesis"/>
    <property type="evidence" value="ECO:0007669"/>
    <property type="project" value="TreeGrafter"/>
</dbReference>
<dbReference type="EC" id="5.4.99.25" evidence="5"/>
<protein>
    <recommendedName>
        <fullName evidence="5">tRNA pseudouridine synthase B</fullName>
        <ecNumber evidence="5">5.4.99.25</ecNumber>
    </recommendedName>
    <alternativeName>
        <fullName evidence="5">tRNA pseudouridine(55) synthase</fullName>
        <shortName evidence="5">Psi55 synthase</shortName>
    </alternativeName>
    <alternativeName>
        <fullName evidence="5">tRNA pseudouridylate synthase</fullName>
    </alternativeName>
    <alternativeName>
        <fullName evidence="5">tRNA-uridine isomerase</fullName>
    </alternativeName>
</protein>
<evidence type="ECO:0000256" key="1">
    <source>
        <dbReference type="ARBA" id="ARBA00000385"/>
    </source>
</evidence>
<reference evidence="8 9" key="1">
    <citation type="journal article" date="2016" name="Nat. Commun.">
        <title>Thousands of microbial genomes shed light on interconnected biogeochemical processes in an aquifer system.</title>
        <authorList>
            <person name="Anantharaman K."/>
            <person name="Brown C.T."/>
            <person name="Hug L.A."/>
            <person name="Sharon I."/>
            <person name="Castelle C.J."/>
            <person name="Probst A.J."/>
            <person name="Thomas B.C."/>
            <person name="Singh A."/>
            <person name="Wilkins M.J."/>
            <person name="Karaoz U."/>
            <person name="Brodie E.L."/>
            <person name="Williams K.H."/>
            <person name="Hubbard S.S."/>
            <person name="Banfield J.F."/>
        </authorList>
    </citation>
    <scope>NUCLEOTIDE SEQUENCE [LARGE SCALE GENOMIC DNA]</scope>
</reference>
<evidence type="ECO:0000259" key="7">
    <source>
        <dbReference type="Pfam" id="PF16198"/>
    </source>
</evidence>
<dbReference type="GO" id="GO:0003723">
    <property type="term" value="F:RNA binding"/>
    <property type="evidence" value="ECO:0007669"/>
    <property type="project" value="InterPro"/>
</dbReference>
<keyword evidence="4 5" id="KW-0413">Isomerase</keyword>
<accession>A0A1F8B9Y3</accession>
<comment type="similarity">
    <text evidence="2 5">Belongs to the pseudouridine synthase TruB family. Type 1 subfamily.</text>
</comment>
<feature type="domain" description="tRNA pseudouridylate synthase B C-terminal" evidence="7">
    <location>
        <begin position="183"/>
        <end position="226"/>
    </location>
</feature>
<dbReference type="InterPro" id="IPR032819">
    <property type="entry name" value="TruB_C"/>
</dbReference>
<name>A0A1F8B9Y3_9BACT</name>
<dbReference type="EMBL" id="MGHD01000003">
    <property type="protein sequence ID" value="OGM60750.1"/>
    <property type="molecule type" value="Genomic_DNA"/>
</dbReference>
<evidence type="ECO:0000256" key="5">
    <source>
        <dbReference type="HAMAP-Rule" id="MF_01080"/>
    </source>
</evidence>
<comment type="caution">
    <text evidence="8">The sequence shown here is derived from an EMBL/GenBank/DDBJ whole genome shotgun (WGS) entry which is preliminary data.</text>
</comment>
<dbReference type="SUPFAM" id="SSF55120">
    <property type="entry name" value="Pseudouridine synthase"/>
    <property type="match status" value="1"/>
</dbReference>
<dbReference type="AlphaFoldDB" id="A0A1F8B9Y3"/>
<dbReference type="PANTHER" id="PTHR13767">
    <property type="entry name" value="TRNA-PSEUDOURIDINE SYNTHASE"/>
    <property type="match status" value="1"/>
</dbReference>
<evidence type="ECO:0000256" key="3">
    <source>
        <dbReference type="ARBA" id="ARBA00022694"/>
    </source>
</evidence>
<evidence type="ECO:0000259" key="6">
    <source>
        <dbReference type="Pfam" id="PF01509"/>
    </source>
</evidence>
<dbReference type="HAMAP" id="MF_01080">
    <property type="entry name" value="TruB_bact"/>
    <property type="match status" value="1"/>
</dbReference>
<dbReference type="PANTHER" id="PTHR13767:SF2">
    <property type="entry name" value="PSEUDOURIDYLATE SYNTHASE TRUB1"/>
    <property type="match status" value="1"/>
</dbReference>
<dbReference type="NCBIfam" id="TIGR00431">
    <property type="entry name" value="TruB"/>
    <property type="match status" value="1"/>
</dbReference>
<dbReference type="STRING" id="1802517.A2892_01770"/>
<evidence type="ECO:0000256" key="2">
    <source>
        <dbReference type="ARBA" id="ARBA00005642"/>
    </source>
</evidence>
<gene>
    <name evidence="5" type="primary">truB</name>
    <name evidence="8" type="ORF">A2892_01770</name>
</gene>
<dbReference type="CDD" id="cd02573">
    <property type="entry name" value="PseudoU_synth_EcTruB"/>
    <property type="match status" value="1"/>
</dbReference>
<dbReference type="InterPro" id="IPR014780">
    <property type="entry name" value="tRNA_psdUridine_synth_TruB"/>
</dbReference>
<dbReference type="Proteomes" id="UP000176404">
    <property type="component" value="Unassembled WGS sequence"/>
</dbReference>
<dbReference type="Pfam" id="PF16198">
    <property type="entry name" value="TruB_C_2"/>
    <property type="match status" value="1"/>
</dbReference>
<organism evidence="8 9">
    <name type="scientific">Candidatus Woesebacteria bacterium RIFCSPLOWO2_01_FULL_39_10b</name>
    <dbReference type="NCBI Taxonomy" id="1802517"/>
    <lineage>
        <taxon>Bacteria</taxon>
        <taxon>Candidatus Woeseibacteriota</taxon>
    </lineage>
</organism>
<comment type="catalytic activity">
    <reaction evidence="1 5">
        <text>uridine(55) in tRNA = pseudouridine(55) in tRNA</text>
        <dbReference type="Rhea" id="RHEA:42532"/>
        <dbReference type="Rhea" id="RHEA-COMP:10101"/>
        <dbReference type="Rhea" id="RHEA-COMP:10102"/>
        <dbReference type="ChEBI" id="CHEBI:65314"/>
        <dbReference type="ChEBI" id="CHEBI:65315"/>
        <dbReference type="EC" id="5.4.99.25"/>
    </reaction>
</comment>
<dbReference type="InterPro" id="IPR020103">
    <property type="entry name" value="PsdUridine_synth_cat_dom_sf"/>
</dbReference>
<keyword evidence="3 5" id="KW-0819">tRNA processing</keyword>
<feature type="domain" description="Pseudouridine synthase II N-terminal" evidence="6">
    <location>
        <begin position="34"/>
        <end position="182"/>
    </location>
</feature>
<comment type="function">
    <text evidence="5">Responsible for synthesis of pseudouridine from uracil-55 in the psi GC loop of transfer RNAs.</text>
</comment>
<evidence type="ECO:0000313" key="8">
    <source>
        <dbReference type="EMBL" id="OGM60750.1"/>
    </source>
</evidence>
<dbReference type="GO" id="GO:0031119">
    <property type="term" value="P:tRNA pseudouridine synthesis"/>
    <property type="evidence" value="ECO:0007669"/>
    <property type="project" value="UniProtKB-UniRule"/>
</dbReference>
<evidence type="ECO:0000256" key="4">
    <source>
        <dbReference type="ARBA" id="ARBA00023235"/>
    </source>
</evidence>
<dbReference type="Pfam" id="PF01509">
    <property type="entry name" value="TruB_N"/>
    <property type="match status" value="1"/>
</dbReference>
<proteinExistence type="inferred from homology"/>